<dbReference type="InterPro" id="IPR023561">
    <property type="entry name" value="Carbonic_anhydrase_a-class"/>
</dbReference>
<feature type="domain" description="Alpha-carbonic anhydrase" evidence="2">
    <location>
        <begin position="1"/>
        <end position="176"/>
    </location>
</feature>
<organism evidence="3 4">
    <name type="scientific">Rhipicephalus microplus</name>
    <name type="common">Cattle tick</name>
    <name type="synonym">Boophilus microplus</name>
    <dbReference type="NCBI Taxonomy" id="6941"/>
    <lineage>
        <taxon>Eukaryota</taxon>
        <taxon>Metazoa</taxon>
        <taxon>Ecdysozoa</taxon>
        <taxon>Arthropoda</taxon>
        <taxon>Chelicerata</taxon>
        <taxon>Arachnida</taxon>
        <taxon>Acari</taxon>
        <taxon>Parasitiformes</taxon>
        <taxon>Ixodida</taxon>
        <taxon>Ixodoidea</taxon>
        <taxon>Ixodidae</taxon>
        <taxon>Rhipicephalinae</taxon>
        <taxon>Rhipicephalus</taxon>
        <taxon>Boophilus</taxon>
    </lineage>
</organism>
<dbReference type="PANTHER" id="PTHR18952:SF208">
    <property type="entry name" value="CARBONIC ANHYDRASE XA-RELATED"/>
    <property type="match status" value="1"/>
</dbReference>
<dbReference type="SUPFAM" id="SSF51069">
    <property type="entry name" value="Carbonic anhydrase"/>
    <property type="match status" value="1"/>
</dbReference>
<gene>
    <name evidence="3" type="ORF">HPB51_002400</name>
</gene>
<dbReference type="VEuPathDB" id="VectorBase:LOC119169373"/>
<dbReference type="Gene3D" id="3.10.200.10">
    <property type="entry name" value="Alpha carbonic anhydrase"/>
    <property type="match status" value="1"/>
</dbReference>
<dbReference type="InterPro" id="IPR036398">
    <property type="entry name" value="CA_dom_sf"/>
</dbReference>
<comment type="caution">
    <text evidence="3">The sequence shown here is derived from an EMBL/GenBank/DDBJ whole genome shotgun (WGS) entry which is preliminary data.</text>
</comment>
<dbReference type="SMART" id="SM01057">
    <property type="entry name" value="Carb_anhydrase"/>
    <property type="match status" value="1"/>
</dbReference>
<dbReference type="Proteomes" id="UP000821866">
    <property type="component" value="Unassembled WGS sequence"/>
</dbReference>
<keyword evidence="4" id="KW-1185">Reference proteome</keyword>
<dbReference type="GO" id="GO:0008270">
    <property type="term" value="F:zinc ion binding"/>
    <property type="evidence" value="ECO:0007669"/>
    <property type="project" value="InterPro"/>
</dbReference>
<evidence type="ECO:0000256" key="1">
    <source>
        <dbReference type="ARBA" id="ARBA00010718"/>
    </source>
</evidence>
<dbReference type="InterPro" id="IPR001148">
    <property type="entry name" value="CA_dom"/>
</dbReference>
<accession>A0A9J6DT11</accession>
<dbReference type="AlphaFoldDB" id="A0A9J6DT11"/>
<name>A0A9J6DT11_RHIMP</name>
<dbReference type="PROSITE" id="PS51144">
    <property type="entry name" value="ALPHA_CA_2"/>
    <property type="match status" value="1"/>
</dbReference>
<dbReference type="GO" id="GO:0006730">
    <property type="term" value="P:one-carbon metabolic process"/>
    <property type="evidence" value="ECO:0007669"/>
    <property type="project" value="TreeGrafter"/>
</dbReference>
<dbReference type="GO" id="GO:0004089">
    <property type="term" value="F:carbonate dehydratase activity"/>
    <property type="evidence" value="ECO:0007669"/>
    <property type="project" value="InterPro"/>
</dbReference>
<dbReference type="EMBL" id="JABSTU010000007">
    <property type="protein sequence ID" value="KAH8024986.1"/>
    <property type="molecule type" value="Genomic_DNA"/>
</dbReference>
<reference evidence="3" key="2">
    <citation type="submission" date="2021-09" db="EMBL/GenBank/DDBJ databases">
        <authorList>
            <person name="Jia N."/>
            <person name="Wang J."/>
            <person name="Shi W."/>
            <person name="Du L."/>
            <person name="Sun Y."/>
            <person name="Zhan W."/>
            <person name="Jiang J."/>
            <person name="Wang Q."/>
            <person name="Zhang B."/>
            <person name="Ji P."/>
            <person name="Sakyi L.B."/>
            <person name="Cui X."/>
            <person name="Yuan T."/>
            <person name="Jiang B."/>
            <person name="Yang W."/>
            <person name="Lam T.T.-Y."/>
            <person name="Chang Q."/>
            <person name="Ding S."/>
            <person name="Wang X."/>
            <person name="Zhu J."/>
            <person name="Ruan X."/>
            <person name="Zhao L."/>
            <person name="Wei J."/>
            <person name="Que T."/>
            <person name="Du C."/>
            <person name="Cheng J."/>
            <person name="Dai P."/>
            <person name="Han X."/>
            <person name="Huang E."/>
            <person name="Gao Y."/>
            <person name="Liu J."/>
            <person name="Shao H."/>
            <person name="Ye R."/>
            <person name="Li L."/>
            <person name="Wei W."/>
            <person name="Wang X."/>
            <person name="Wang C."/>
            <person name="Huo Q."/>
            <person name="Li W."/>
            <person name="Guo W."/>
            <person name="Chen H."/>
            <person name="Chen S."/>
            <person name="Zhou L."/>
            <person name="Zhou L."/>
            <person name="Ni X."/>
            <person name="Tian J."/>
            <person name="Zhou Y."/>
            <person name="Sheng Y."/>
            <person name="Liu T."/>
            <person name="Pan Y."/>
            <person name="Xia L."/>
            <person name="Li J."/>
            <person name="Zhao F."/>
            <person name="Cao W."/>
        </authorList>
    </citation>
    <scope>NUCLEOTIDE SEQUENCE</scope>
    <source>
        <strain evidence="3">Rmic-2018</strain>
        <tissue evidence="3">Larvae</tissue>
    </source>
</reference>
<evidence type="ECO:0000313" key="3">
    <source>
        <dbReference type="EMBL" id="KAH8024986.1"/>
    </source>
</evidence>
<comment type="similarity">
    <text evidence="1">Belongs to the alpha-carbonic anhydrase family.</text>
</comment>
<dbReference type="PANTHER" id="PTHR18952">
    <property type="entry name" value="CARBONIC ANHYDRASE"/>
    <property type="match status" value="1"/>
</dbReference>
<evidence type="ECO:0000259" key="2">
    <source>
        <dbReference type="PROSITE" id="PS51144"/>
    </source>
</evidence>
<reference evidence="3" key="1">
    <citation type="journal article" date="2020" name="Cell">
        <title>Large-Scale Comparative Analyses of Tick Genomes Elucidate Their Genetic Diversity and Vector Capacities.</title>
        <authorList>
            <consortium name="Tick Genome and Microbiome Consortium (TIGMIC)"/>
            <person name="Jia N."/>
            <person name="Wang J."/>
            <person name="Shi W."/>
            <person name="Du L."/>
            <person name="Sun Y."/>
            <person name="Zhan W."/>
            <person name="Jiang J.F."/>
            <person name="Wang Q."/>
            <person name="Zhang B."/>
            <person name="Ji P."/>
            <person name="Bell-Sakyi L."/>
            <person name="Cui X.M."/>
            <person name="Yuan T.T."/>
            <person name="Jiang B.G."/>
            <person name="Yang W.F."/>
            <person name="Lam T.T."/>
            <person name="Chang Q.C."/>
            <person name="Ding S.J."/>
            <person name="Wang X.J."/>
            <person name="Zhu J.G."/>
            <person name="Ruan X.D."/>
            <person name="Zhao L."/>
            <person name="Wei J.T."/>
            <person name="Ye R.Z."/>
            <person name="Que T.C."/>
            <person name="Du C.H."/>
            <person name="Zhou Y.H."/>
            <person name="Cheng J.X."/>
            <person name="Dai P.F."/>
            <person name="Guo W.B."/>
            <person name="Han X.H."/>
            <person name="Huang E.J."/>
            <person name="Li L.F."/>
            <person name="Wei W."/>
            <person name="Gao Y.C."/>
            <person name="Liu J.Z."/>
            <person name="Shao H.Z."/>
            <person name="Wang X."/>
            <person name="Wang C.C."/>
            <person name="Yang T.C."/>
            <person name="Huo Q.B."/>
            <person name="Li W."/>
            <person name="Chen H.Y."/>
            <person name="Chen S.E."/>
            <person name="Zhou L.G."/>
            <person name="Ni X.B."/>
            <person name="Tian J.H."/>
            <person name="Sheng Y."/>
            <person name="Liu T."/>
            <person name="Pan Y.S."/>
            <person name="Xia L.Y."/>
            <person name="Li J."/>
            <person name="Zhao F."/>
            <person name="Cao W.C."/>
        </authorList>
    </citation>
    <scope>NUCLEOTIDE SEQUENCE</scope>
    <source>
        <strain evidence="3">Rmic-2018</strain>
    </source>
</reference>
<proteinExistence type="inferred from homology"/>
<protein>
    <recommendedName>
        <fullName evidence="2">Alpha-carbonic anhydrase domain-containing protein</fullName>
    </recommendedName>
</protein>
<sequence>MISGIITNTGHGVIFRVSDSLAPGLAVNISGGPLSYQYRFHELHIHYGRSDDRGSEHTIAGKPFPAELQIFGYNSDLYANMSEAVELRRSEGLVGISILLQLGDLSQSELRVLTGQLHRITYRDSRYGNKCSGSPASTARAPARASHTAMVPLVIALRIPHYNAPATKTSHPGDSR</sequence>
<dbReference type="Pfam" id="PF00194">
    <property type="entry name" value="Carb_anhydrase"/>
    <property type="match status" value="1"/>
</dbReference>
<evidence type="ECO:0000313" key="4">
    <source>
        <dbReference type="Proteomes" id="UP000821866"/>
    </source>
</evidence>